<feature type="domain" description="VOC" evidence="2">
    <location>
        <begin position="4"/>
        <end position="122"/>
    </location>
</feature>
<accession>A0ABS5RQ02</accession>
<reference evidence="3 4" key="1">
    <citation type="submission" date="2021-03" db="EMBL/GenBank/DDBJ databases">
        <title>Tianweitania aestuarii sp. nov., isolated from a tidal flat.</title>
        <authorList>
            <person name="Park S."/>
            <person name="Yoon J.-H."/>
        </authorList>
    </citation>
    <scope>NUCLEOTIDE SEQUENCE [LARGE SCALE GENOMIC DNA]</scope>
    <source>
        <strain evidence="3 4">BSSL-BM11</strain>
    </source>
</reference>
<dbReference type="Pfam" id="PF00903">
    <property type="entry name" value="Glyoxalase"/>
    <property type="match status" value="1"/>
</dbReference>
<dbReference type="InterPro" id="IPR004360">
    <property type="entry name" value="Glyas_Fos-R_dOase_dom"/>
</dbReference>
<dbReference type="PANTHER" id="PTHR36113:SF6">
    <property type="entry name" value="FOSFOMYCIN RESISTANCE PROTEIN FOSX"/>
    <property type="match status" value="1"/>
</dbReference>
<dbReference type="RefSeq" id="WP_213982799.1">
    <property type="nucleotide sequence ID" value="NZ_JAFMNX010000001.1"/>
</dbReference>
<organism evidence="3 4">
    <name type="scientific">Tianweitania aestuarii</name>
    <dbReference type="NCBI Taxonomy" id="2814886"/>
    <lineage>
        <taxon>Bacteria</taxon>
        <taxon>Pseudomonadati</taxon>
        <taxon>Pseudomonadota</taxon>
        <taxon>Alphaproteobacteria</taxon>
        <taxon>Hyphomicrobiales</taxon>
        <taxon>Phyllobacteriaceae</taxon>
        <taxon>Tianweitania</taxon>
    </lineage>
</organism>
<evidence type="ECO:0000259" key="2">
    <source>
        <dbReference type="PROSITE" id="PS51819"/>
    </source>
</evidence>
<dbReference type="InterPro" id="IPR051332">
    <property type="entry name" value="Fosfomycin_Res_Enzymes"/>
</dbReference>
<comment type="caution">
    <text evidence="3">The sequence shown here is derived from an EMBL/GenBank/DDBJ whole genome shotgun (WGS) entry which is preliminary data.</text>
</comment>
<dbReference type="SUPFAM" id="SSF54593">
    <property type="entry name" value="Glyoxalase/Bleomycin resistance protein/Dihydroxybiphenyl dioxygenase"/>
    <property type="match status" value="1"/>
</dbReference>
<dbReference type="Proteomes" id="UP001297272">
    <property type="component" value="Unassembled WGS sequence"/>
</dbReference>
<keyword evidence="4" id="KW-1185">Reference proteome</keyword>
<keyword evidence="3" id="KW-0378">Hydrolase</keyword>
<protein>
    <submittedName>
        <fullName evidence="3">FosX/FosE/FosI family fosfomycin resistance hydrolase</fullName>
    </submittedName>
</protein>
<dbReference type="EMBL" id="JAFMNX010000001">
    <property type="protein sequence ID" value="MBS9719115.1"/>
    <property type="molecule type" value="Genomic_DNA"/>
</dbReference>
<name>A0ABS5RQ02_9HYPH</name>
<dbReference type="GO" id="GO:0016787">
    <property type="term" value="F:hydrolase activity"/>
    <property type="evidence" value="ECO:0007669"/>
    <property type="project" value="UniProtKB-KW"/>
</dbReference>
<dbReference type="InterPro" id="IPR037523">
    <property type="entry name" value="VOC_core"/>
</dbReference>
<dbReference type="Gene3D" id="3.10.180.10">
    <property type="entry name" value="2,3-Dihydroxybiphenyl 1,2-Dioxygenase, domain 1"/>
    <property type="match status" value="1"/>
</dbReference>
<dbReference type="NCBIfam" id="NF000222">
    <property type="entry name" value="FosX"/>
    <property type="match status" value="1"/>
</dbReference>
<dbReference type="CDD" id="cd08364">
    <property type="entry name" value="FosX"/>
    <property type="match status" value="1"/>
</dbReference>
<dbReference type="PANTHER" id="PTHR36113">
    <property type="entry name" value="LYASE, PUTATIVE-RELATED-RELATED"/>
    <property type="match status" value="1"/>
</dbReference>
<dbReference type="PROSITE" id="PS51819">
    <property type="entry name" value="VOC"/>
    <property type="match status" value="1"/>
</dbReference>
<dbReference type="InterPro" id="IPR029068">
    <property type="entry name" value="Glyas_Bleomycin-R_OHBP_Dase"/>
</dbReference>
<evidence type="ECO:0000313" key="3">
    <source>
        <dbReference type="EMBL" id="MBS9719115.1"/>
    </source>
</evidence>
<sequence length="139" mass="16089">MIQGLSHMTFIVSDLERMTTILTEVMDAREIYSSGDDTFSVSREKFFLIGELWIAIMEGDPLPTRTYNHVAFKIDDADFDLYVQRVERLGLDIRPPRPRVEGEGRSLYFYDLDNHMFELHTGTLSERLARYKHAPEAAA</sequence>
<gene>
    <name evidence="3" type="primary">fosX</name>
    <name evidence="3" type="ORF">JYU29_00265</name>
</gene>
<keyword evidence="1" id="KW-0479">Metal-binding</keyword>
<dbReference type="InterPro" id="IPR037434">
    <property type="entry name" value="FosX"/>
</dbReference>
<proteinExistence type="predicted"/>
<evidence type="ECO:0000313" key="4">
    <source>
        <dbReference type="Proteomes" id="UP001297272"/>
    </source>
</evidence>
<evidence type="ECO:0000256" key="1">
    <source>
        <dbReference type="ARBA" id="ARBA00022723"/>
    </source>
</evidence>